<dbReference type="EMBL" id="KN822005">
    <property type="protein sequence ID" value="KIM70005.1"/>
    <property type="molecule type" value="Genomic_DNA"/>
</dbReference>
<dbReference type="HOGENOM" id="CLU_011226_4_0_1"/>
<accession>A0A0C3EB92</accession>
<dbReference type="InParanoid" id="A0A0C3EB92"/>
<protein>
    <recommendedName>
        <fullName evidence="1">GST N-terminal domain-containing protein</fullName>
    </recommendedName>
</protein>
<sequence>MLPLILYDIPSTVEGGYWSPNTNKSLGRYVLSYKGLPFEIDWVELPDIAPRMKEIGARATRYRDGSDVYTLPVLRDPNTGALVTDSFDIAVYLDKTYPEKPVFPKDTNGLICAVESAYFNQISLAYKFLVVRGVEVLGDRSAEFYATTREKYFNQKFADFSPEGPERDQHWAALEKVFTAAKTWYDKTDGRWLMGDTFSYADIVIACCLVWFKMVLHDDEWEKVAAWHDGQWGRLLADVESECKVF</sequence>
<reference evidence="2 3" key="1">
    <citation type="submission" date="2014-04" db="EMBL/GenBank/DDBJ databases">
        <authorList>
            <consortium name="DOE Joint Genome Institute"/>
            <person name="Kuo A."/>
            <person name="Kohler A."/>
            <person name="Nagy L.G."/>
            <person name="Floudas D."/>
            <person name="Copeland A."/>
            <person name="Barry K.W."/>
            <person name="Cichocki N."/>
            <person name="Veneault-Fourrey C."/>
            <person name="LaButti K."/>
            <person name="Lindquist E.A."/>
            <person name="Lipzen A."/>
            <person name="Lundell T."/>
            <person name="Morin E."/>
            <person name="Murat C."/>
            <person name="Sun H."/>
            <person name="Tunlid A."/>
            <person name="Henrissat B."/>
            <person name="Grigoriev I.V."/>
            <person name="Hibbett D.S."/>
            <person name="Martin F."/>
            <person name="Nordberg H.P."/>
            <person name="Cantor M.N."/>
            <person name="Hua S.X."/>
        </authorList>
    </citation>
    <scope>NUCLEOTIDE SEQUENCE [LARGE SCALE GENOMIC DNA]</scope>
    <source>
        <strain evidence="2 3">Foug A</strain>
    </source>
</reference>
<dbReference type="SUPFAM" id="SSF52833">
    <property type="entry name" value="Thioredoxin-like"/>
    <property type="match status" value="1"/>
</dbReference>
<dbReference type="InterPro" id="IPR036282">
    <property type="entry name" value="Glutathione-S-Trfase_C_sf"/>
</dbReference>
<dbReference type="InterPro" id="IPR036249">
    <property type="entry name" value="Thioredoxin-like_sf"/>
</dbReference>
<dbReference type="Pfam" id="PF13409">
    <property type="entry name" value="GST_N_2"/>
    <property type="match status" value="1"/>
</dbReference>
<dbReference type="InterPro" id="IPR004045">
    <property type="entry name" value="Glutathione_S-Trfase_N"/>
</dbReference>
<dbReference type="PANTHER" id="PTHR42673:SF4">
    <property type="entry name" value="MALEYLACETOACETATE ISOMERASE"/>
    <property type="match status" value="1"/>
</dbReference>
<name>A0A0C3EB92_9AGAM</name>
<gene>
    <name evidence="2" type="ORF">SCLCIDRAFT_101783</name>
</gene>
<dbReference type="OrthoDB" id="4951845at2759"/>
<dbReference type="GO" id="GO:0006749">
    <property type="term" value="P:glutathione metabolic process"/>
    <property type="evidence" value="ECO:0007669"/>
    <property type="project" value="TreeGrafter"/>
</dbReference>
<evidence type="ECO:0000313" key="2">
    <source>
        <dbReference type="EMBL" id="KIM70005.1"/>
    </source>
</evidence>
<feature type="domain" description="GST N-terminal" evidence="1">
    <location>
        <begin position="11"/>
        <end position="101"/>
    </location>
</feature>
<dbReference type="CDD" id="cd00299">
    <property type="entry name" value="GST_C_family"/>
    <property type="match status" value="1"/>
</dbReference>
<dbReference type="Proteomes" id="UP000053989">
    <property type="component" value="Unassembled WGS sequence"/>
</dbReference>
<dbReference type="GO" id="GO:0006559">
    <property type="term" value="P:L-phenylalanine catabolic process"/>
    <property type="evidence" value="ECO:0007669"/>
    <property type="project" value="TreeGrafter"/>
</dbReference>
<evidence type="ECO:0000259" key="1">
    <source>
        <dbReference type="PROSITE" id="PS50404"/>
    </source>
</evidence>
<keyword evidence="3" id="KW-1185">Reference proteome</keyword>
<dbReference type="Gene3D" id="1.20.1050.10">
    <property type="match status" value="1"/>
</dbReference>
<dbReference type="Pfam" id="PF22041">
    <property type="entry name" value="GST_C_7"/>
    <property type="match status" value="1"/>
</dbReference>
<dbReference type="Gene3D" id="3.40.30.10">
    <property type="entry name" value="Glutaredoxin"/>
    <property type="match status" value="1"/>
</dbReference>
<dbReference type="AlphaFoldDB" id="A0A0C3EB92"/>
<dbReference type="GO" id="GO:0004364">
    <property type="term" value="F:glutathione transferase activity"/>
    <property type="evidence" value="ECO:0007669"/>
    <property type="project" value="TreeGrafter"/>
</dbReference>
<dbReference type="SUPFAM" id="SSF47616">
    <property type="entry name" value="GST C-terminal domain-like"/>
    <property type="match status" value="1"/>
</dbReference>
<organism evidence="2 3">
    <name type="scientific">Scleroderma citrinum Foug A</name>
    <dbReference type="NCBI Taxonomy" id="1036808"/>
    <lineage>
        <taxon>Eukaryota</taxon>
        <taxon>Fungi</taxon>
        <taxon>Dikarya</taxon>
        <taxon>Basidiomycota</taxon>
        <taxon>Agaricomycotina</taxon>
        <taxon>Agaricomycetes</taxon>
        <taxon>Agaricomycetidae</taxon>
        <taxon>Boletales</taxon>
        <taxon>Sclerodermatineae</taxon>
        <taxon>Sclerodermataceae</taxon>
        <taxon>Scleroderma</taxon>
    </lineage>
</organism>
<dbReference type="GO" id="GO:0016034">
    <property type="term" value="F:maleylacetoacetate isomerase activity"/>
    <property type="evidence" value="ECO:0007669"/>
    <property type="project" value="TreeGrafter"/>
</dbReference>
<dbReference type="InterPro" id="IPR054416">
    <property type="entry name" value="GST_UstS-like_C"/>
</dbReference>
<proteinExistence type="predicted"/>
<reference evidence="3" key="2">
    <citation type="submission" date="2015-01" db="EMBL/GenBank/DDBJ databases">
        <title>Evolutionary Origins and Diversification of the Mycorrhizal Mutualists.</title>
        <authorList>
            <consortium name="DOE Joint Genome Institute"/>
            <consortium name="Mycorrhizal Genomics Consortium"/>
            <person name="Kohler A."/>
            <person name="Kuo A."/>
            <person name="Nagy L.G."/>
            <person name="Floudas D."/>
            <person name="Copeland A."/>
            <person name="Barry K.W."/>
            <person name="Cichocki N."/>
            <person name="Veneault-Fourrey C."/>
            <person name="LaButti K."/>
            <person name="Lindquist E.A."/>
            <person name="Lipzen A."/>
            <person name="Lundell T."/>
            <person name="Morin E."/>
            <person name="Murat C."/>
            <person name="Riley R."/>
            <person name="Ohm R."/>
            <person name="Sun H."/>
            <person name="Tunlid A."/>
            <person name="Henrissat B."/>
            <person name="Grigoriev I.V."/>
            <person name="Hibbett D.S."/>
            <person name="Martin F."/>
        </authorList>
    </citation>
    <scope>NUCLEOTIDE SEQUENCE [LARGE SCALE GENOMIC DNA]</scope>
    <source>
        <strain evidence="3">Foug A</strain>
    </source>
</reference>
<dbReference type="PANTHER" id="PTHR42673">
    <property type="entry name" value="MALEYLACETOACETATE ISOMERASE"/>
    <property type="match status" value="1"/>
</dbReference>
<evidence type="ECO:0000313" key="3">
    <source>
        <dbReference type="Proteomes" id="UP000053989"/>
    </source>
</evidence>
<dbReference type="PROSITE" id="PS50404">
    <property type="entry name" value="GST_NTER"/>
    <property type="match status" value="1"/>
</dbReference>